<proteinExistence type="predicted"/>
<dbReference type="AlphaFoldDB" id="A0A537J0U1"/>
<evidence type="ECO:0000259" key="1">
    <source>
        <dbReference type="Pfam" id="PF01869"/>
    </source>
</evidence>
<feature type="domain" description="ATPase BadF/BadG/BcrA/BcrD type" evidence="1">
    <location>
        <begin position="5"/>
        <end position="77"/>
    </location>
</feature>
<dbReference type="InterPro" id="IPR043129">
    <property type="entry name" value="ATPase_NBD"/>
</dbReference>
<reference evidence="2 3" key="1">
    <citation type="journal article" date="2019" name="Nat. Microbiol.">
        <title>Mediterranean grassland soil C-N compound turnover is dependent on rainfall and depth, and is mediated by genomically divergent microorganisms.</title>
        <authorList>
            <person name="Diamond S."/>
            <person name="Andeer P.F."/>
            <person name="Li Z."/>
            <person name="Crits-Christoph A."/>
            <person name="Burstein D."/>
            <person name="Anantharaman K."/>
            <person name="Lane K.R."/>
            <person name="Thomas B.C."/>
            <person name="Pan C."/>
            <person name="Northen T.R."/>
            <person name="Banfield J.F."/>
        </authorList>
    </citation>
    <scope>NUCLEOTIDE SEQUENCE [LARGE SCALE GENOMIC DNA]</scope>
    <source>
        <strain evidence="2">NP_7</strain>
    </source>
</reference>
<evidence type="ECO:0000313" key="2">
    <source>
        <dbReference type="EMBL" id="TMI77169.1"/>
    </source>
</evidence>
<protein>
    <submittedName>
        <fullName evidence="2">ATPase</fullName>
    </submittedName>
</protein>
<comment type="caution">
    <text evidence="2">The sequence shown here is derived from an EMBL/GenBank/DDBJ whole genome shotgun (WGS) entry which is preliminary data.</text>
</comment>
<dbReference type="Proteomes" id="UP000320048">
    <property type="component" value="Unassembled WGS sequence"/>
</dbReference>
<name>A0A537J0U1_9BACT</name>
<dbReference type="Gene3D" id="3.30.420.40">
    <property type="match status" value="1"/>
</dbReference>
<feature type="non-terminal residue" evidence="2">
    <location>
        <position position="77"/>
    </location>
</feature>
<dbReference type="EMBL" id="VBAO01000482">
    <property type="protein sequence ID" value="TMI77169.1"/>
    <property type="molecule type" value="Genomic_DNA"/>
</dbReference>
<dbReference type="SUPFAM" id="SSF53067">
    <property type="entry name" value="Actin-like ATPase domain"/>
    <property type="match status" value="1"/>
</dbReference>
<dbReference type="InterPro" id="IPR002731">
    <property type="entry name" value="ATPase_BadF"/>
</dbReference>
<evidence type="ECO:0000313" key="3">
    <source>
        <dbReference type="Proteomes" id="UP000320048"/>
    </source>
</evidence>
<organism evidence="2 3">
    <name type="scientific">Candidatus Segetimicrobium genomatis</name>
    <dbReference type="NCBI Taxonomy" id="2569760"/>
    <lineage>
        <taxon>Bacteria</taxon>
        <taxon>Bacillati</taxon>
        <taxon>Candidatus Sysuimicrobiota</taxon>
        <taxon>Candidatus Sysuimicrobiia</taxon>
        <taxon>Candidatus Sysuimicrobiales</taxon>
        <taxon>Candidatus Segetimicrobiaceae</taxon>
        <taxon>Candidatus Segetimicrobium</taxon>
    </lineage>
</organism>
<dbReference type="Pfam" id="PF01869">
    <property type="entry name" value="BcrAD_BadFG"/>
    <property type="match status" value="1"/>
</dbReference>
<sequence length="77" mass="7783">MEYFLGVDGGATSTALAICDREGRVLGIGHGGPSNHILAPGGEARARQAVETALDAAATAAGLRRIEFESAQLGMTG</sequence>
<gene>
    <name evidence="2" type="ORF">E6H04_14475</name>
</gene>
<accession>A0A537J0U1</accession>